<dbReference type="GO" id="GO:0000981">
    <property type="term" value="F:DNA-binding transcription factor activity, RNA polymerase II-specific"/>
    <property type="evidence" value="ECO:0007669"/>
    <property type="project" value="TreeGrafter"/>
</dbReference>
<dbReference type="GO" id="GO:0005634">
    <property type="term" value="C:nucleus"/>
    <property type="evidence" value="ECO:0007669"/>
    <property type="project" value="UniProtKB-UniRule"/>
</dbReference>
<dbReference type="PROSITE" id="PS50118">
    <property type="entry name" value="HMG_BOX_2"/>
    <property type="match status" value="1"/>
</dbReference>
<evidence type="ECO:0000313" key="6">
    <source>
        <dbReference type="Proteomes" id="UP000716291"/>
    </source>
</evidence>
<dbReference type="PANTHER" id="PTHR45789">
    <property type="entry name" value="FI18025P1"/>
    <property type="match status" value="1"/>
</dbReference>
<evidence type="ECO:0000256" key="1">
    <source>
        <dbReference type="ARBA" id="ARBA00023125"/>
    </source>
</evidence>
<dbReference type="GO" id="GO:0000978">
    <property type="term" value="F:RNA polymerase II cis-regulatory region sequence-specific DNA binding"/>
    <property type="evidence" value="ECO:0007669"/>
    <property type="project" value="TreeGrafter"/>
</dbReference>
<keyword evidence="6" id="KW-1185">Reference proteome</keyword>
<feature type="domain" description="HMG box" evidence="4">
    <location>
        <begin position="14"/>
        <end position="82"/>
    </location>
</feature>
<proteinExistence type="predicted"/>
<comment type="caution">
    <text evidence="5">The sequence shown here is derived from an EMBL/GenBank/DDBJ whole genome shotgun (WGS) entry which is preliminary data.</text>
</comment>
<feature type="DNA-binding region" description="HMG box" evidence="3">
    <location>
        <begin position="14"/>
        <end position="82"/>
    </location>
</feature>
<evidence type="ECO:0000259" key="4">
    <source>
        <dbReference type="PROSITE" id="PS50118"/>
    </source>
</evidence>
<gene>
    <name evidence="5" type="ORF">G6F64_003191</name>
</gene>
<protein>
    <recommendedName>
        <fullName evidence="4">HMG box domain-containing protein</fullName>
    </recommendedName>
</protein>
<name>A0A9P6XF28_RHIOR</name>
<dbReference type="Gene3D" id="1.10.30.10">
    <property type="entry name" value="High mobility group box domain"/>
    <property type="match status" value="1"/>
</dbReference>
<dbReference type="SUPFAM" id="SSF47095">
    <property type="entry name" value="HMG-box"/>
    <property type="match status" value="1"/>
</dbReference>
<dbReference type="InterPro" id="IPR009071">
    <property type="entry name" value="HMG_box_dom"/>
</dbReference>
<dbReference type="SMART" id="SM00398">
    <property type="entry name" value="HMG"/>
    <property type="match status" value="1"/>
</dbReference>
<accession>A0A9P6XF28</accession>
<dbReference type="Proteomes" id="UP000716291">
    <property type="component" value="Unassembled WGS sequence"/>
</dbReference>
<dbReference type="InterPro" id="IPR051356">
    <property type="entry name" value="SOX/SOX-like_TF"/>
</dbReference>
<reference evidence="5" key="1">
    <citation type="journal article" date="2020" name="Microb. Genom.">
        <title>Genetic diversity of clinical and environmental Mucorales isolates obtained from an investigation of mucormycosis cases among solid organ transplant recipients.</title>
        <authorList>
            <person name="Nguyen M.H."/>
            <person name="Kaul D."/>
            <person name="Muto C."/>
            <person name="Cheng S.J."/>
            <person name="Richter R.A."/>
            <person name="Bruno V.M."/>
            <person name="Liu G."/>
            <person name="Beyhan S."/>
            <person name="Sundermann A.J."/>
            <person name="Mounaud S."/>
            <person name="Pasculle A.W."/>
            <person name="Nierman W.C."/>
            <person name="Driscoll E."/>
            <person name="Cumbie R."/>
            <person name="Clancy C.J."/>
            <person name="Dupont C.L."/>
        </authorList>
    </citation>
    <scope>NUCLEOTIDE SEQUENCE</scope>
    <source>
        <strain evidence="5">GL11</strain>
    </source>
</reference>
<sequence length="317" mass="37617">MKYTKSTNSTSTKIVRPMNSFMIYRLEKQHEIVKECPGANHRDISKIVAKWWKEMPDEEKEPYRQKAERAKEEHQRLYPDYKFSPQKRTRKTRVYRKRPQNEFTAADFENKRQLVAIYHRRRNCKDTEPFEQDMTNFHNEKETADWNGDVIICKTQAINEDAALYCTPFTSYSDNYLRPYSSSPYMHSLSTSPMMSCYSQSSIINDSERDVTPSLQLSDISLFGFHSEPADHPYLAYSESPNVEYSDERENTTGISESGSAKEHVIYTDNDYYHQTTEHDNYYHSRWDSVETETSAYRFNYHQPICHLNSYLPRSFY</sequence>
<dbReference type="PANTHER" id="PTHR45789:SF2">
    <property type="entry name" value="FI18025P1"/>
    <property type="match status" value="1"/>
</dbReference>
<evidence type="ECO:0000313" key="5">
    <source>
        <dbReference type="EMBL" id="KAG1312231.1"/>
    </source>
</evidence>
<organism evidence="5 6">
    <name type="scientific">Rhizopus oryzae</name>
    <name type="common">Mucormycosis agent</name>
    <name type="synonym">Rhizopus arrhizus var. delemar</name>
    <dbReference type="NCBI Taxonomy" id="64495"/>
    <lineage>
        <taxon>Eukaryota</taxon>
        <taxon>Fungi</taxon>
        <taxon>Fungi incertae sedis</taxon>
        <taxon>Mucoromycota</taxon>
        <taxon>Mucoromycotina</taxon>
        <taxon>Mucoromycetes</taxon>
        <taxon>Mucorales</taxon>
        <taxon>Mucorineae</taxon>
        <taxon>Rhizopodaceae</taxon>
        <taxon>Rhizopus</taxon>
    </lineage>
</organism>
<dbReference type="OrthoDB" id="6247875at2759"/>
<dbReference type="AlphaFoldDB" id="A0A9P6XF28"/>
<dbReference type="CDD" id="cd01389">
    <property type="entry name" value="HMG-box_ROX1-like"/>
    <property type="match status" value="1"/>
</dbReference>
<dbReference type="Pfam" id="PF00505">
    <property type="entry name" value="HMG_box"/>
    <property type="match status" value="1"/>
</dbReference>
<dbReference type="EMBL" id="JAANQT010000303">
    <property type="protein sequence ID" value="KAG1312231.1"/>
    <property type="molecule type" value="Genomic_DNA"/>
</dbReference>
<evidence type="ECO:0000256" key="3">
    <source>
        <dbReference type="PROSITE-ProRule" id="PRU00267"/>
    </source>
</evidence>
<dbReference type="InterPro" id="IPR036910">
    <property type="entry name" value="HMG_box_dom_sf"/>
</dbReference>
<keyword evidence="1 3" id="KW-0238">DNA-binding</keyword>
<keyword evidence="2 3" id="KW-0539">Nucleus</keyword>
<evidence type="ECO:0000256" key="2">
    <source>
        <dbReference type="ARBA" id="ARBA00023242"/>
    </source>
</evidence>